<dbReference type="EMBL" id="CP089984">
    <property type="protein sequence ID" value="WXB18986.1"/>
    <property type="molecule type" value="Genomic_DNA"/>
</dbReference>
<name>A0ABZ2M8Y1_9BACT</name>
<dbReference type="Pfam" id="PF02321">
    <property type="entry name" value="OEP"/>
    <property type="match status" value="1"/>
</dbReference>
<dbReference type="RefSeq" id="WP_394828611.1">
    <property type="nucleotide sequence ID" value="NZ_CP089984.1"/>
</dbReference>
<evidence type="ECO:0000256" key="1">
    <source>
        <dbReference type="ARBA" id="ARBA00007613"/>
    </source>
</evidence>
<dbReference type="Gene3D" id="1.20.1600.10">
    <property type="entry name" value="Outer membrane efflux proteins (OEP)"/>
    <property type="match status" value="1"/>
</dbReference>
<keyword evidence="2" id="KW-0732">Signal</keyword>
<dbReference type="SUPFAM" id="SSF56954">
    <property type="entry name" value="Outer membrane efflux proteins (OEP)"/>
    <property type="match status" value="1"/>
</dbReference>
<accession>A0ABZ2M8Y1</accession>
<proteinExistence type="inferred from homology"/>
<feature type="chain" id="PRO_5045073808" evidence="2">
    <location>
        <begin position="21"/>
        <end position="426"/>
    </location>
</feature>
<reference evidence="3 4" key="1">
    <citation type="submission" date="2021-12" db="EMBL/GenBank/DDBJ databases">
        <title>Discovery of the Pendulisporaceae a myxobacterial family with distinct sporulation behavior and unique specialized metabolism.</title>
        <authorList>
            <person name="Garcia R."/>
            <person name="Popoff A."/>
            <person name="Bader C.D."/>
            <person name="Loehr J."/>
            <person name="Walesch S."/>
            <person name="Walt C."/>
            <person name="Boldt J."/>
            <person name="Bunk B."/>
            <person name="Haeckl F.J.F.P.J."/>
            <person name="Gunesch A.P."/>
            <person name="Birkelbach J."/>
            <person name="Nuebel U."/>
            <person name="Pietschmann T."/>
            <person name="Bach T."/>
            <person name="Mueller R."/>
        </authorList>
    </citation>
    <scope>NUCLEOTIDE SEQUENCE [LARGE SCALE GENOMIC DNA]</scope>
    <source>
        <strain evidence="3 4">MSr11954</strain>
    </source>
</reference>
<dbReference type="PANTHER" id="PTHR30203:SF24">
    <property type="entry name" value="BLR4935 PROTEIN"/>
    <property type="match status" value="1"/>
</dbReference>
<sequence length="426" mass="45405">MNRWVLFAKVAGFAASVALAREARAQCTDVTRETVVACALARSMTVRAEERGVRAGEGRREAASVVLPSNPSLSLTLGTPTDLPMRQANTLYSATLSQELEIAGQRGARVEQAEAQQSAQRHRLVAARRDVAAAALSAYFDQLAAVEGERIAEQLTKLARALKGYASARAQIGLAAPVDAVLAESEATQLTTLALEAEQRRVETATLLTMLVGGDPASQRARAMGSLTPVAVREAPTAALTATALAGKPEIAAAVAERRAEEARARVLRRMRIPNPTVSIFLRRDWPEERGFGVGLSFPIPLPSPVGRTNAGEIAEANALAERAEAGAEQLRRETAVQVVQAVEAFSRRKRAAEQFDPEAVRKAEIALGAIADEVAAQKLALRDALIMQRSLIDLLFGSVEARRKLCLASVELARVTGVALEGSAR</sequence>
<dbReference type="Proteomes" id="UP001370348">
    <property type="component" value="Chromosome"/>
</dbReference>
<dbReference type="InterPro" id="IPR003423">
    <property type="entry name" value="OMP_efflux"/>
</dbReference>
<evidence type="ECO:0000313" key="3">
    <source>
        <dbReference type="EMBL" id="WXB18986.1"/>
    </source>
</evidence>
<evidence type="ECO:0000313" key="4">
    <source>
        <dbReference type="Proteomes" id="UP001370348"/>
    </source>
</evidence>
<dbReference type="PANTHER" id="PTHR30203">
    <property type="entry name" value="OUTER MEMBRANE CATION EFFLUX PROTEIN"/>
    <property type="match status" value="1"/>
</dbReference>
<protein>
    <submittedName>
        <fullName evidence="3">TolC family protein</fullName>
    </submittedName>
</protein>
<evidence type="ECO:0000256" key="2">
    <source>
        <dbReference type="SAM" id="SignalP"/>
    </source>
</evidence>
<dbReference type="InterPro" id="IPR010131">
    <property type="entry name" value="MdtP/NodT-like"/>
</dbReference>
<comment type="similarity">
    <text evidence="1">Belongs to the outer membrane factor (OMF) (TC 1.B.17) family.</text>
</comment>
<keyword evidence="4" id="KW-1185">Reference proteome</keyword>
<organism evidence="3 4">
    <name type="scientific">Pendulispora albinea</name>
    <dbReference type="NCBI Taxonomy" id="2741071"/>
    <lineage>
        <taxon>Bacteria</taxon>
        <taxon>Pseudomonadati</taxon>
        <taxon>Myxococcota</taxon>
        <taxon>Myxococcia</taxon>
        <taxon>Myxococcales</taxon>
        <taxon>Sorangiineae</taxon>
        <taxon>Pendulisporaceae</taxon>
        <taxon>Pendulispora</taxon>
    </lineage>
</organism>
<gene>
    <name evidence="3" type="ORF">LZC94_17325</name>
</gene>
<feature type="signal peptide" evidence="2">
    <location>
        <begin position="1"/>
        <end position="20"/>
    </location>
</feature>